<feature type="compositionally biased region" description="Polar residues" evidence="1">
    <location>
        <begin position="158"/>
        <end position="174"/>
    </location>
</feature>
<name>A0A1L9VTY0_ASPGL</name>
<feature type="region of interest" description="Disordered" evidence="1">
    <location>
        <begin position="259"/>
        <end position="295"/>
    </location>
</feature>
<dbReference type="VEuPathDB" id="FungiDB:ASPGLDRAFT_55801"/>
<dbReference type="GeneID" id="34464420"/>
<dbReference type="Proteomes" id="UP000184300">
    <property type="component" value="Unassembled WGS sequence"/>
</dbReference>
<dbReference type="OrthoDB" id="4188313at2759"/>
<keyword evidence="3" id="KW-1185">Reference proteome</keyword>
<protein>
    <submittedName>
        <fullName evidence="2">Uncharacterized protein</fullName>
    </submittedName>
</protein>
<gene>
    <name evidence="2" type="ORF">ASPGLDRAFT_55801</name>
</gene>
<proteinExistence type="predicted"/>
<accession>A0A1L9VTY0</accession>
<sequence>MEFKVSLRDRLRRTRSSIISFSQPITLFVKPNAYFNSNTQKRPSSSITEPPCIPRDVEKELRYACHRLQRKIERGIPSYNNYHRPEVSCERRHTMAAPAPQINTAPQTQSLPTTLRSPRNIYYPGLEFDVQQSEPEKKDDISELYDKTARIARAESTYTGRSDFSTSRVPSSATKDGAHADGEQPHSSGETLVEANDHRLSHGQRYSLDVVNESYPEVPLDFIRDLNSMPHIVPSLSRPPAPAPAPEPTRLVRKKRIENLQEESESQSQTNTDTETETDTETSDKATGPRPKYRYSWLPKTTTATTRPVCAMELGMGVSPPVIIDSKGQRQVMDPEAEQQRHKDLQQAVKEKMYTGTIKPRPVSDAHNTRPCANCSDAAKSTGITDVNETGQQLSRRRSILRKFSFFSLAKLKKNMPRAKEAVGFSRIVDVV</sequence>
<evidence type="ECO:0000313" key="2">
    <source>
        <dbReference type="EMBL" id="OJJ87350.1"/>
    </source>
</evidence>
<reference evidence="3" key="1">
    <citation type="journal article" date="2017" name="Genome Biol.">
        <title>Comparative genomics reveals high biological diversity and specific adaptations in the industrially and medically important fungal genus Aspergillus.</title>
        <authorList>
            <person name="de Vries R.P."/>
            <person name="Riley R."/>
            <person name="Wiebenga A."/>
            <person name="Aguilar-Osorio G."/>
            <person name="Amillis S."/>
            <person name="Uchima C.A."/>
            <person name="Anderluh G."/>
            <person name="Asadollahi M."/>
            <person name="Askin M."/>
            <person name="Barry K."/>
            <person name="Battaglia E."/>
            <person name="Bayram O."/>
            <person name="Benocci T."/>
            <person name="Braus-Stromeyer S.A."/>
            <person name="Caldana C."/>
            <person name="Canovas D."/>
            <person name="Cerqueira G.C."/>
            <person name="Chen F."/>
            <person name="Chen W."/>
            <person name="Choi C."/>
            <person name="Clum A."/>
            <person name="Dos Santos R.A."/>
            <person name="Damasio A.R."/>
            <person name="Diallinas G."/>
            <person name="Emri T."/>
            <person name="Fekete E."/>
            <person name="Flipphi M."/>
            <person name="Freyberg S."/>
            <person name="Gallo A."/>
            <person name="Gournas C."/>
            <person name="Habgood R."/>
            <person name="Hainaut M."/>
            <person name="Harispe M.L."/>
            <person name="Henrissat B."/>
            <person name="Hilden K.S."/>
            <person name="Hope R."/>
            <person name="Hossain A."/>
            <person name="Karabika E."/>
            <person name="Karaffa L."/>
            <person name="Karanyi Z."/>
            <person name="Krasevec N."/>
            <person name="Kuo A."/>
            <person name="Kusch H."/>
            <person name="LaButti K."/>
            <person name="Lagendijk E.L."/>
            <person name="Lapidus A."/>
            <person name="Levasseur A."/>
            <person name="Lindquist E."/>
            <person name="Lipzen A."/>
            <person name="Logrieco A.F."/>
            <person name="MacCabe A."/>
            <person name="Maekelae M.R."/>
            <person name="Malavazi I."/>
            <person name="Melin P."/>
            <person name="Meyer V."/>
            <person name="Mielnichuk N."/>
            <person name="Miskei M."/>
            <person name="Molnar A.P."/>
            <person name="Mule G."/>
            <person name="Ngan C.Y."/>
            <person name="Orejas M."/>
            <person name="Orosz E."/>
            <person name="Ouedraogo J.P."/>
            <person name="Overkamp K.M."/>
            <person name="Park H.-S."/>
            <person name="Perrone G."/>
            <person name="Piumi F."/>
            <person name="Punt P.J."/>
            <person name="Ram A.F."/>
            <person name="Ramon A."/>
            <person name="Rauscher S."/>
            <person name="Record E."/>
            <person name="Riano-Pachon D.M."/>
            <person name="Robert V."/>
            <person name="Roehrig J."/>
            <person name="Ruller R."/>
            <person name="Salamov A."/>
            <person name="Salih N.S."/>
            <person name="Samson R.A."/>
            <person name="Sandor E."/>
            <person name="Sanguinetti M."/>
            <person name="Schuetze T."/>
            <person name="Sepcic K."/>
            <person name="Shelest E."/>
            <person name="Sherlock G."/>
            <person name="Sophianopoulou V."/>
            <person name="Squina F.M."/>
            <person name="Sun H."/>
            <person name="Susca A."/>
            <person name="Todd R.B."/>
            <person name="Tsang A."/>
            <person name="Unkles S.E."/>
            <person name="van de Wiele N."/>
            <person name="van Rossen-Uffink D."/>
            <person name="Oliveira J.V."/>
            <person name="Vesth T.C."/>
            <person name="Visser J."/>
            <person name="Yu J.-H."/>
            <person name="Zhou M."/>
            <person name="Andersen M.R."/>
            <person name="Archer D.B."/>
            <person name="Baker S.E."/>
            <person name="Benoit I."/>
            <person name="Brakhage A.A."/>
            <person name="Braus G.H."/>
            <person name="Fischer R."/>
            <person name="Frisvad J.C."/>
            <person name="Goldman G.H."/>
            <person name="Houbraken J."/>
            <person name="Oakley B."/>
            <person name="Pocsi I."/>
            <person name="Scazzocchio C."/>
            <person name="Seiboth B."/>
            <person name="vanKuyk P.A."/>
            <person name="Wortman J."/>
            <person name="Dyer P.S."/>
            <person name="Grigoriev I.V."/>
        </authorList>
    </citation>
    <scope>NUCLEOTIDE SEQUENCE [LARGE SCALE GENOMIC DNA]</scope>
    <source>
        <strain evidence="3">CBS 516.65</strain>
    </source>
</reference>
<dbReference type="RefSeq" id="XP_022404039.1">
    <property type="nucleotide sequence ID" value="XM_022548159.1"/>
</dbReference>
<evidence type="ECO:0000256" key="1">
    <source>
        <dbReference type="SAM" id="MobiDB-lite"/>
    </source>
</evidence>
<feature type="region of interest" description="Disordered" evidence="1">
    <location>
        <begin position="158"/>
        <end position="189"/>
    </location>
</feature>
<evidence type="ECO:0000313" key="3">
    <source>
        <dbReference type="Proteomes" id="UP000184300"/>
    </source>
</evidence>
<dbReference type="EMBL" id="KV878891">
    <property type="protein sequence ID" value="OJJ87350.1"/>
    <property type="molecule type" value="Genomic_DNA"/>
</dbReference>
<dbReference type="AlphaFoldDB" id="A0A1L9VTY0"/>
<organism evidence="2 3">
    <name type="scientific">Aspergillus glaucus CBS 516.65</name>
    <dbReference type="NCBI Taxonomy" id="1160497"/>
    <lineage>
        <taxon>Eukaryota</taxon>
        <taxon>Fungi</taxon>
        <taxon>Dikarya</taxon>
        <taxon>Ascomycota</taxon>
        <taxon>Pezizomycotina</taxon>
        <taxon>Eurotiomycetes</taxon>
        <taxon>Eurotiomycetidae</taxon>
        <taxon>Eurotiales</taxon>
        <taxon>Aspergillaceae</taxon>
        <taxon>Aspergillus</taxon>
        <taxon>Aspergillus subgen. Aspergillus</taxon>
    </lineage>
</organism>